<sequence>MGLIDFWNTIPDLESNGMSIDASKISDNLISTRPKFTVMIVNEVEPKVSPSHLPLKERRATSNQSSIRKELIQNEKNTRLIEKVLLHSKDFNPKTQCTIFKTVGIKWKTLNWNELRMIARSQSVTEFTSWKIVGQQSFSHFLKESKYLGNLRGSETSYLLGMHPQYPNNSFSTDGFSDVNCDCKFDDGHLLKLLSLDGGSNQIIRYKFYSLNFRFVACEKLPTGFLSPERDYPLRN</sequence>
<evidence type="ECO:0000313" key="1">
    <source>
        <dbReference type="EMBL" id="CAL8075430.1"/>
    </source>
</evidence>
<comment type="caution">
    <text evidence="1">The sequence shown here is derived from an EMBL/GenBank/DDBJ whole genome shotgun (WGS) entry which is preliminary data.</text>
</comment>
<organism evidence="1 2">
    <name type="scientific">Orchesella dallaii</name>
    <dbReference type="NCBI Taxonomy" id="48710"/>
    <lineage>
        <taxon>Eukaryota</taxon>
        <taxon>Metazoa</taxon>
        <taxon>Ecdysozoa</taxon>
        <taxon>Arthropoda</taxon>
        <taxon>Hexapoda</taxon>
        <taxon>Collembola</taxon>
        <taxon>Entomobryomorpha</taxon>
        <taxon>Entomobryoidea</taxon>
        <taxon>Orchesellidae</taxon>
        <taxon>Orchesellinae</taxon>
        <taxon>Orchesella</taxon>
    </lineage>
</organism>
<dbReference type="EMBL" id="CAXLJM020000008">
    <property type="protein sequence ID" value="CAL8075430.1"/>
    <property type="molecule type" value="Genomic_DNA"/>
</dbReference>
<proteinExistence type="predicted"/>
<evidence type="ECO:0000313" key="2">
    <source>
        <dbReference type="Proteomes" id="UP001642540"/>
    </source>
</evidence>
<protein>
    <submittedName>
        <fullName evidence="1">Uncharacterized protein</fullName>
    </submittedName>
</protein>
<accession>A0ABP1PU18</accession>
<gene>
    <name evidence="1" type="ORF">ODALV1_LOCUS3171</name>
</gene>
<keyword evidence="2" id="KW-1185">Reference proteome</keyword>
<name>A0ABP1PU18_9HEXA</name>
<dbReference type="Proteomes" id="UP001642540">
    <property type="component" value="Unassembled WGS sequence"/>
</dbReference>
<reference evidence="1 2" key="1">
    <citation type="submission" date="2024-08" db="EMBL/GenBank/DDBJ databases">
        <authorList>
            <person name="Cucini C."/>
            <person name="Frati F."/>
        </authorList>
    </citation>
    <scope>NUCLEOTIDE SEQUENCE [LARGE SCALE GENOMIC DNA]</scope>
</reference>